<dbReference type="Gene3D" id="3.50.50.60">
    <property type="entry name" value="FAD/NAD(P)-binding domain"/>
    <property type="match status" value="1"/>
</dbReference>
<evidence type="ECO:0000313" key="1">
    <source>
        <dbReference type="EMBL" id="MFE4107285.1"/>
    </source>
</evidence>
<accession>A0ABW6IGF8</accession>
<dbReference type="EMBL" id="JBHZOL010000085">
    <property type="protein sequence ID" value="MFE4107285.1"/>
    <property type="molecule type" value="Genomic_DNA"/>
</dbReference>
<protein>
    <submittedName>
        <fullName evidence="1">NAD(P)-binding protein</fullName>
    </submittedName>
</protein>
<evidence type="ECO:0000313" key="2">
    <source>
        <dbReference type="Proteomes" id="UP001600165"/>
    </source>
</evidence>
<comment type="caution">
    <text evidence="1">The sequence shown here is derived from an EMBL/GenBank/DDBJ whole genome shotgun (WGS) entry which is preliminary data.</text>
</comment>
<gene>
    <name evidence="1" type="ORF">ACFVKH_13405</name>
</gene>
<reference evidence="1 2" key="1">
    <citation type="submission" date="2024-10" db="EMBL/GenBank/DDBJ databases">
        <authorList>
            <person name="Ratan Roy A."/>
            <person name="Morales Sandoval P.H."/>
            <person name="De Los Santos Villalobos S."/>
            <person name="Chakraborty S."/>
            <person name="Mukherjee J."/>
        </authorList>
    </citation>
    <scope>NUCLEOTIDE SEQUENCE [LARGE SCALE GENOMIC DNA]</scope>
    <source>
        <strain evidence="1 2">S1</strain>
    </source>
</reference>
<dbReference type="Proteomes" id="UP001600165">
    <property type="component" value="Unassembled WGS sequence"/>
</dbReference>
<dbReference type="SUPFAM" id="SSF51905">
    <property type="entry name" value="FAD/NAD(P)-binding domain"/>
    <property type="match status" value="1"/>
</dbReference>
<dbReference type="InterPro" id="IPR036188">
    <property type="entry name" value="FAD/NAD-bd_sf"/>
</dbReference>
<proteinExistence type="predicted"/>
<dbReference type="PANTHER" id="PTHR43563:SF1">
    <property type="entry name" value="AMINE OXIDASE [FLAVIN-CONTAINING] B"/>
    <property type="match status" value="1"/>
</dbReference>
<dbReference type="InterPro" id="IPR050703">
    <property type="entry name" value="Flavin_MAO"/>
</dbReference>
<dbReference type="RefSeq" id="WP_377965850.1">
    <property type="nucleotide sequence ID" value="NZ_JBHZOL010000085.1"/>
</dbReference>
<sequence>MSELPQRQKIAILGGGMASLTTAFELTSQPGWDSLYDITVYQMGWRLGGKGASGRNLQPHADAAEPTYRIEEHGLHIFFGFYENAFRLMQRCYAEMGGNGPLATVEDAFKPHNLIVLQEYANDQWQPISLNFPPNALRPWTGGCRWSLWQHVCTTIRFVLSLYVEYRQIQRSPQTGSPQFLETLIEQFEVGREIFEYAFDGVFLHLPAHLLRSLVQEPQRWQAWLGSAFERIEKTFKTWDVGSEGAFLHLALQLAEALPENPSFHRREHHRLLVQLLERFIDRFSLRCAAESDEIYDGRWRLALIDIALANLKGLLVDGIVYHGSLAAIDHLDYRTWLLQHGARPSSLQSAFIRVLYDLVYAFPGGNITQPRLAAGVAVRILITIIFQYNGAVMWKMQGGMGDVVFTPLYTVLKRRGVKFEFFHRVQHLHLNAEKTAIAEITLGRQATLKDPAQGYEPLITVKGMGCWPSEPHYDQLVEGAELKQQGINLESYWSPWKQRETPVTLKAGQDFDLVLLGISLAALPDLCQELIAASPRWQTLLDQTQAKTVPTQGGQLWLTPTLSQLGWPLASPVVGAYVEPLDTYADMSDLLPRENWPAENYPHNLAYFTGVIADPGIPPADHYDFPAQAQAAVEARSLHFLENDIGYLWPLATAAGQPRSLAANLLVDLDNGQGLAERLQSQYWRINIFPTERYVLSLPGTLSQRLKADESGFDNLYLAGDWVNNGYNASCIEATVMSSMQAARAILKQQFGLSYGKPIIGEWDSWIFGKYA</sequence>
<dbReference type="PANTHER" id="PTHR43563">
    <property type="entry name" value="AMINE OXIDASE"/>
    <property type="match status" value="1"/>
</dbReference>
<keyword evidence="2" id="KW-1185">Reference proteome</keyword>
<dbReference type="Pfam" id="PF13450">
    <property type="entry name" value="NAD_binding_8"/>
    <property type="match status" value="1"/>
</dbReference>
<organism evidence="1 2">
    <name type="scientific">Almyronema epifaneia S1</name>
    <dbReference type="NCBI Taxonomy" id="2991925"/>
    <lineage>
        <taxon>Bacteria</taxon>
        <taxon>Bacillati</taxon>
        <taxon>Cyanobacteriota</taxon>
        <taxon>Cyanophyceae</taxon>
        <taxon>Nodosilineales</taxon>
        <taxon>Nodosilineaceae</taxon>
        <taxon>Almyronema</taxon>
        <taxon>Almyronema epifaneia</taxon>
    </lineage>
</organism>
<name>A0ABW6IGF8_9CYAN</name>